<dbReference type="InterPro" id="IPR003783">
    <property type="entry name" value="Regulatory_RecX"/>
</dbReference>
<dbReference type="Pfam" id="PF21981">
    <property type="entry name" value="RecX_HTH3"/>
    <property type="match status" value="1"/>
</dbReference>
<evidence type="ECO:0000256" key="4">
    <source>
        <dbReference type="ARBA" id="ARBA00022490"/>
    </source>
</evidence>
<dbReference type="AlphaFoldDB" id="A0A7G9TBK0"/>
<feature type="domain" description="RecX third three-helical" evidence="8">
    <location>
        <begin position="113"/>
        <end position="155"/>
    </location>
</feature>
<feature type="domain" description="RecX first three-helical" evidence="9">
    <location>
        <begin position="21"/>
        <end position="58"/>
    </location>
</feature>
<comment type="function">
    <text evidence="5">Modulates RecA activity.</text>
</comment>
<dbReference type="NCBIfam" id="NF001054">
    <property type="entry name" value="PRK00117.2-1"/>
    <property type="match status" value="1"/>
</dbReference>
<dbReference type="InterPro" id="IPR053925">
    <property type="entry name" value="RecX_HTH_3rd"/>
</dbReference>
<evidence type="ECO:0000256" key="2">
    <source>
        <dbReference type="ARBA" id="ARBA00009695"/>
    </source>
</evidence>
<accession>A0A7G9TBK0</accession>
<evidence type="ECO:0000256" key="5">
    <source>
        <dbReference type="HAMAP-Rule" id="MF_01114"/>
    </source>
</evidence>
<dbReference type="InterPro" id="IPR053926">
    <property type="entry name" value="RecX_HTH_1st"/>
</dbReference>
<dbReference type="Pfam" id="PF02631">
    <property type="entry name" value="RecX_HTH2"/>
    <property type="match status" value="1"/>
</dbReference>
<dbReference type="GO" id="GO:0006282">
    <property type="term" value="P:regulation of DNA repair"/>
    <property type="evidence" value="ECO:0007669"/>
    <property type="project" value="UniProtKB-UniRule"/>
</dbReference>
<dbReference type="GeneID" id="81472574"/>
<feature type="domain" description="RecX second three-helical" evidence="7">
    <location>
        <begin position="65"/>
        <end position="105"/>
    </location>
</feature>
<name>A0A7G9TBK0_PSEMX</name>
<dbReference type="InterPro" id="IPR036388">
    <property type="entry name" value="WH-like_DNA-bd_sf"/>
</dbReference>
<evidence type="ECO:0000313" key="10">
    <source>
        <dbReference type="EMBL" id="QNN77475.1"/>
    </source>
</evidence>
<dbReference type="GO" id="GO:0005737">
    <property type="term" value="C:cytoplasm"/>
    <property type="evidence" value="ECO:0007669"/>
    <property type="project" value="UniProtKB-SubCell"/>
</dbReference>
<evidence type="ECO:0000313" key="11">
    <source>
        <dbReference type="Proteomes" id="UP000515838"/>
    </source>
</evidence>
<organism evidence="10 11">
    <name type="scientific">Pseudoxanthomonas mexicana</name>
    <dbReference type="NCBI Taxonomy" id="128785"/>
    <lineage>
        <taxon>Bacteria</taxon>
        <taxon>Pseudomonadati</taxon>
        <taxon>Pseudomonadota</taxon>
        <taxon>Gammaproteobacteria</taxon>
        <taxon>Lysobacterales</taxon>
        <taxon>Lysobacteraceae</taxon>
        <taxon>Pseudoxanthomonas</taxon>
    </lineage>
</organism>
<keyword evidence="4 5" id="KW-0963">Cytoplasm</keyword>
<comment type="subcellular location">
    <subcellularLocation>
        <location evidence="1 5">Cytoplasm</location>
    </subcellularLocation>
</comment>
<comment type="similarity">
    <text evidence="2 5">Belongs to the RecX family.</text>
</comment>
<proteinExistence type="inferred from homology"/>
<evidence type="ECO:0000259" key="9">
    <source>
        <dbReference type="Pfam" id="PF21982"/>
    </source>
</evidence>
<gene>
    <name evidence="5 10" type="primary">recX</name>
    <name evidence="10" type="ORF">IAE60_16425</name>
</gene>
<dbReference type="Pfam" id="PF21982">
    <property type="entry name" value="RecX_HTH1"/>
    <property type="match status" value="1"/>
</dbReference>
<dbReference type="PANTHER" id="PTHR33602">
    <property type="entry name" value="REGULATORY PROTEIN RECX FAMILY PROTEIN"/>
    <property type="match status" value="1"/>
</dbReference>
<evidence type="ECO:0000259" key="7">
    <source>
        <dbReference type="Pfam" id="PF02631"/>
    </source>
</evidence>
<dbReference type="Proteomes" id="UP000515838">
    <property type="component" value="Chromosome"/>
</dbReference>
<dbReference type="InterPro" id="IPR053924">
    <property type="entry name" value="RecX_HTH_2nd"/>
</dbReference>
<evidence type="ECO:0000256" key="3">
    <source>
        <dbReference type="ARBA" id="ARBA00018111"/>
    </source>
</evidence>
<feature type="region of interest" description="Disordered" evidence="6">
    <location>
        <begin position="1"/>
        <end position="29"/>
    </location>
</feature>
<dbReference type="RefSeq" id="WP_187573061.1">
    <property type="nucleotide sequence ID" value="NZ_CP060731.1"/>
</dbReference>
<dbReference type="PANTHER" id="PTHR33602:SF1">
    <property type="entry name" value="REGULATORY PROTEIN RECX FAMILY PROTEIN"/>
    <property type="match status" value="1"/>
</dbReference>
<evidence type="ECO:0000259" key="8">
    <source>
        <dbReference type="Pfam" id="PF21981"/>
    </source>
</evidence>
<dbReference type="EMBL" id="CP060731">
    <property type="protein sequence ID" value="QNN77475.1"/>
    <property type="molecule type" value="Genomic_DNA"/>
</dbReference>
<protein>
    <recommendedName>
        <fullName evidence="3 5">Regulatory protein RecX</fullName>
    </recommendedName>
</protein>
<evidence type="ECO:0000256" key="6">
    <source>
        <dbReference type="SAM" id="MobiDB-lite"/>
    </source>
</evidence>
<dbReference type="Gene3D" id="1.10.10.10">
    <property type="entry name" value="Winged helix-like DNA-binding domain superfamily/Winged helix DNA-binding domain"/>
    <property type="match status" value="3"/>
</dbReference>
<sequence>MADEDARNVRRRKPAEQTPLQRALGLLTRREHSRRELSRKLTSRGVEAADVRSAVDRLEAEGWQSDTRFAEALVRSRASGGYGPLRIRAELSTHGLDREAITAAMATFDGDWTETACDLVRRRFGPARQIDPAQRRKIADFLIRRGFDAEAVRAASRLELEDWGGAA</sequence>
<evidence type="ECO:0000256" key="1">
    <source>
        <dbReference type="ARBA" id="ARBA00004496"/>
    </source>
</evidence>
<dbReference type="HAMAP" id="MF_01114">
    <property type="entry name" value="RecX"/>
    <property type="match status" value="1"/>
</dbReference>
<reference evidence="10 11" key="1">
    <citation type="submission" date="2020-08" db="EMBL/GenBank/DDBJ databases">
        <title>Streptomycin Non-resistant strain, P. mexicana.</title>
        <authorList>
            <person name="Ganesh-Kumar S."/>
            <person name="Zhe T."/>
            <person name="Yu Z."/>
            <person name="Min Y."/>
        </authorList>
    </citation>
    <scope>NUCLEOTIDE SEQUENCE [LARGE SCALE GENOMIC DNA]</scope>
    <source>
        <strain evidence="10 11">GTZY2</strain>
    </source>
</reference>